<sequence>MPKTKKGARGSAPKNRYCIGAKLSEHKFLRLLRGLSENMPVQALAPSTHVSGKTIRATYRSLRAELASAVRIQPDRFGATGTLLFLDETLSDHGREILRRVYRSRDFRLYRKRHAPRLKDEFDERNLLINKAVRMFCAIALPLAASTADASGAMEALHLLEAIDFNLPSLRRLVEGRESDLTDNRCATDFLHAAISVQRHHFPELRLYEDFRRYLLKNPLGSEPR</sequence>
<organism evidence="1 2">
    <name type="scientific">Methyloligella halotolerans</name>
    <dbReference type="NCBI Taxonomy" id="1177755"/>
    <lineage>
        <taxon>Bacteria</taxon>
        <taxon>Pseudomonadati</taxon>
        <taxon>Pseudomonadota</taxon>
        <taxon>Alphaproteobacteria</taxon>
        <taxon>Hyphomicrobiales</taxon>
        <taxon>Hyphomicrobiaceae</taxon>
        <taxon>Methyloligella</taxon>
    </lineage>
</organism>
<reference evidence="1 2" key="1">
    <citation type="submission" date="2016-07" db="EMBL/GenBank/DDBJ databases">
        <title>Draft genome sequence of Methyloligella halotolerans C2T (VKM B-2706T=CCUG 61687T=DSM 25045T), a halotolerant polyhydroxybutyrate accumulating methylotroph.</title>
        <authorList>
            <person name="Vasilenko O.V."/>
            <person name="Doronina N.V."/>
            <person name="Poroshina M.N."/>
            <person name="Tarlachkov S.V."/>
            <person name="Trotsenko Y.A."/>
        </authorList>
    </citation>
    <scope>NUCLEOTIDE SEQUENCE [LARGE SCALE GENOMIC DNA]</scope>
    <source>
        <strain evidence="1 2">VKM B-2706</strain>
    </source>
</reference>
<dbReference type="EMBL" id="MASI01000006">
    <property type="protein sequence ID" value="ODA66584.1"/>
    <property type="molecule type" value="Genomic_DNA"/>
</dbReference>
<evidence type="ECO:0000313" key="1">
    <source>
        <dbReference type="EMBL" id="ODA66584.1"/>
    </source>
</evidence>
<proteinExistence type="predicted"/>
<keyword evidence="2" id="KW-1185">Reference proteome</keyword>
<dbReference type="AlphaFoldDB" id="A0A1E2RWI5"/>
<accession>A0A1E2RWI5</accession>
<dbReference type="STRING" id="1177755.A7A08_02351"/>
<comment type="caution">
    <text evidence="1">The sequence shown here is derived from an EMBL/GenBank/DDBJ whole genome shotgun (WGS) entry which is preliminary data.</text>
</comment>
<dbReference type="Proteomes" id="UP000095087">
    <property type="component" value="Unassembled WGS sequence"/>
</dbReference>
<protein>
    <submittedName>
        <fullName evidence="1">Uncharacterized protein</fullName>
    </submittedName>
</protein>
<evidence type="ECO:0000313" key="2">
    <source>
        <dbReference type="Proteomes" id="UP000095087"/>
    </source>
</evidence>
<gene>
    <name evidence="1" type="ORF">A7A08_02351</name>
</gene>
<name>A0A1E2RWI5_9HYPH</name>